<evidence type="ECO:0000313" key="3">
    <source>
        <dbReference type="EMBL" id="CAF3756485.1"/>
    </source>
</evidence>
<name>A0A814FF03_9BILA</name>
<dbReference type="EMBL" id="CAJNOQ010002886">
    <property type="protein sequence ID" value="CAF0984166.1"/>
    <property type="molecule type" value="Genomic_DNA"/>
</dbReference>
<sequence>MLLYFYLFIYTITLISSNCPDIFLKPVKHDKKEIALIFIPGVELPPDRHVPLLTNLQYSSDYLLWIGKPQFPFNLPTEQTPPRVIEESQAEKKS</sequence>
<accession>A0A814FF03</accession>
<evidence type="ECO:0000313" key="4">
    <source>
        <dbReference type="Proteomes" id="UP000663829"/>
    </source>
</evidence>
<keyword evidence="1" id="KW-0732">Signal</keyword>
<organism evidence="2 4">
    <name type="scientific">Didymodactylos carnosus</name>
    <dbReference type="NCBI Taxonomy" id="1234261"/>
    <lineage>
        <taxon>Eukaryota</taxon>
        <taxon>Metazoa</taxon>
        <taxon>Spiralia</taxon>
        <taxon>Gnathifera</taxon>
        <taxon>Rotifera</taxon>
        <taxon>Eurotatoria</taxon>
        <taxon>Bdelloidea</taxon>
        <taxon>Philodinida</taxon>
        <taxon>Philodinidae</taxon>
        <taxon>Didymodactylos</taxon>
    </lineage>
</organism>
<protein>
    <submittedName>
        <fullName evidence="2">Uncharacterized protein</fullName>
    </submittedName>
</protein>
<evidence type="ECO:0000256" key="1">
    <source>
        <dbReference type="SAM" id="SignalP"/>
    </source>
</evidence>
<dbReference type="Proteomes" id="UP000681722">
    <property type="component" value="Unassembled WGS sequence"/>
</dbReference>
<proteinExistence type="predicted"/>
<feature type="signal peptide" evidence="1">
    <location>
        <begin position="1"/>
        <end position="17"/>
    </location>
</feature>
<dbReference type="Proteomes" id="UP000663829">
    <property type="component" value="Unassembled WGS sequence"/>
</dbReference>
<keyword evidence="4" id="KW-1185">Reference proteome</keyword>
<reference evidence="2" key="1">
    <citation type="submission" date="2021-02" db="EMBL/GenBank/DDBJ databases">
        <authorList>
            <person name="Nowell W R."/>
        </authorList>
    </citation>
    <scope>NUCLEOTIDE SEQUENCE</scope>
</reference>
<evidence type="ECO:0000313" key="2">
    <source>
        <dbReference type="EMBL" id="CAF0984166.1"/>
    </source>
</evidence>
<feature type="chain" id="PRO_5036224366" evidence="1">
    <location>
        <begin position="18"/>
        <end position="94"/>
    </location>
</feature>
<dbReference type="AlphaFoldDB" id="A0A814FF03"/>
<comment type="caution">
    <text evidence="2">The sequence shown here is derived from an EMBL/GenBank/DDBJ whole genome shotgun (WGS) entry which is preliminary data.</text>
</comment>
<dbReference type="EMBL" id="CAJOBC010002886">
    <property type="protein sequence ID" value="CAF3756485.1"/>
    <property type="molecule type" value="Genomic_DNA"/>
</dbReference>
<gene>
    <name evidence="2" type="ORF">GPM918_LOCUS12909</name>
    <name evidence="3" type="ORF">SRO942_LOCUS12909</name>
</gene>